<keyword evidence="5" id="KW-0694">RNA-binding</keyword>
<keyword evidence="3 5" id="KW-0687">Ribonucleoprotein</keyword>
<comment type="subunit">
    <text evidence="5">Part of the 50S ribosomal subunit; part of the 5S rRNA/L5/L18/L25 subcomplex. Contacts the 5S rRNA and the P site tRNA. Forms a bridge to the 30S subunit in the 70S ribosome.</text>
</comment>
<evidence type="ECO:0000313" key="10">
    <source>
        <dbReference type="EMBL" id="OHB12430.1"/>
    </source>
</evidence>
<dbReference type="EMBL" id="MHWT01000016">
    <property type="protein sequence ID" value="OHB12430.1"/>
    <property type="molecule type" value="Genomic_DNA"/>
</dbReference>
<keyword evidence="2 5" id="KW-0689">Ribosomal protein</keyword>
<dbReference type="GO" id="GO:0003735">
    <property type="term" value="F:structural constituent of ribosome"/>
    <property type="evidence" value="ECO:0007669"/>
    <property type="project" value="InterPro"/>
</dbReference>
<dbReference type="PANTHER" id="PTHR11994">
    <property type="entry name" value="60S RIBOSOMAL PROTEIN L11-RELATED"/>
    <property type="match status" value="1"/>
</dbReference>
<dbReference type="GO" id="GO:0005840">
    <property type="term" value="C:ribosome"/>
    <property type="evidence" value="ECO:0007669"/>
    <property type="project" value="UniProtKB-KW"/>
</dbReference>
<evidence type="ECO:0000256" key="7">
    <source>
        <dbReference type="SAM" id="MobiDB-lite"/>
    </source>
</evidence>
<dbReference type="Proteomes" id="UP000176558">
    <property type="component" value="Unassembled WGS sequence"/>
</dbReference>
<dbReference type="FunFam" id="3.30.1440.10:FF:000001">
    <property type="entry name" value="50S ribosomal protein L5"/>
    <property type="match status" value="1"/>
</dbReference>
<feature type="domain" description="Large ribosomal subunit protein uL5 C-terminal" evidence="9">
    <location>
        <begin position="83"/>
        <end position="175"/>
    </location>
</feature>
<comment type="similarity">
    <text evidence="1 5 6">Belongs to the universal ribosomal protein uL5 family.</text>
</comment>
<protein>
    <recommendedName>
        <fullName evidence="4 5">Large ribosomal subunit protein uL5</fullName>
    </recommendedName>
</protein>
<comment type="function">
    <text evidence="5">This is 1 of the proteins that bind and probably mediate the attachment of the 5S RNA into the large ribosomal subunit, where it forms part of the central protuberance. In the 70S ribosome it contacts protein S13 of the 30S subunit (bridge B1b), connecting the 2 subunits; this bridge is implicated in subunit movement. Contacts the P site tRNA; the 5S rRNA and some of its associated proteins might help stabilize positioning of ribosome-bound tRNAs.</text>
</comment>
<evidence type="ECO:0000313" key="11">
    <source>
        <dbReference type="Proteomes" id="UP000176558"/>
    </source>
</evidence>
<dbReference type="InterPro" id="IPR020930">
    <property type="entry name" value="Ribosomal_uL5_bac-type"/>
</dbReference>
<feature type="region of interest" description="Disordered" evidence="7">
    <location>
        <begin position="184"/>
        <end position="211"/>
    </location>
</feature>
<accession>A0A1G2USR3</accession>
<dbReference type="HAMAP" id="MF_01333_B">
    <property type="entry name" value="Ribosomal_uL5_B"/>
    <property type="match status" value="1"/>
</dbReference>
<evidence type="ECO:0000256" key="5">
    <source>
        <dbReference type="HAMAP-Rule" id="MF_01333"/>
    </source>
</evidence>
<dbReference type="Gene3D" id="3.30.1440.10">
    <property type="match status" value="1"/>
</dbReference>
<evidence type="ECO:0000256" key="2">
    <source>
        <dbReference type="ARBA" id="ARBA00022980"/>
    </source>
</evidence>
<organism evidence="10 11">
    <name type="scientific">Candidatus Zambryskibacteria bacterium RIFCSPLOWO2_12_FULL_39_23</name>
    <dbReference type="NCBI Taxonomy" id="1802776"/>
    <lineage>
        <taxon>Bacteria</taxon>
        <taxon>Candidatus Zambryskiibacteriota</taxon>
    </lineage>
</organism>
<feature type="domain" description="Large ribosomal subunit protein uL5 N-terminal" evidence="8">
    <location>
        <begin position="23"/>
        <end position="78"/>
    </location>
</feature>
<dbReference type="InterPro" id="IPR002132">
    <property type="entry name" value="Ribosomal_uL5"/>
</dbReference>
<dbReference type="GO" id="GO:1990904">
    <property type="term" value="C:ribonucleoprotein complex"/>
    <property type="evidence" value="ECO:0007669"/>
    <property type="project" value="UniProtKB-KW"/>
</dbReference>
<keyword evidence="5" id="KW-0699">rRNA-binding</keyword>
<evidence type="ECO:0000259" key="8">
    <source>
        <dbReference type="Pfam" id="PF00281"/>
    </source>
</evidence>
<dbReference type="InterPro" id="IPR031309">
    <property type="entry name" value="Ribosomal_uL5_C"/>
</dbReference>
<keyword evidence="5" id="KW-0820">tRNA-binding</keyword>
<name>A0A1G2USR3_9BACT</name>
<evidence type="ECO:0000259" key="9">
    <source>
        <dbReference type="Pfam" id="PF00673"/>
    </source>
</evidence>
<dbReference type="Pfam" id="PF00673">
    <property type="entry name" value="Ribosomal_L5_C"/>
    <property type="match status" value="1"/>
</dbReference>
<dbReference type="AlphaFoldDB" id="A0A1G2USR3"/>
<evidence type="ECO:0000256" key="4">
    <source>
        <dbReference type="ARBA" id="ARBA00035245"/>
    </source>
</evidence>
<dbReference type="PIRSF" id="PIRSF002161">
    <property type="entry name" value="Ribosomal_L5"/>
    <property type="match status" value="1"/>
</dbReference>
<evidence type="ECO:0000256" key="6">
    <source>
        <dbReference type="RuleBase" id="RU003930"/>
    </source>
</evidence>
<reference evidence="10 11" key="1">
    <citation type="journal article" date="2016" name="Nat. Commun.">
        <title>Thousands of microbial genomes shed light on interconnected biogeochemical processes in an aquifer system.</title>
        <authorList>
            <person name="Anantharaman K."/>
            <person name="Brown C.T."/>
            <person name="Hug L.A."/>
            <person name="Sharon I."/>
            <person name="Castelle C.J."/>
            <person name="Probst A.J."/>
            <person name="Thomas B.C."/>
            <person name="Singh A."/>
            <person name="Wilkins M.J."/>
            <person name="Karaoz U."/>
            <person name="Brodie E.L."/>
            <person name="Williams K.H."/>
            <person name="Hubbard S.S."/>
            <person name="Banfield J.F."/>
        </authorList>
    </citation>
    <scope>NUCLEOTIDE SEQUENCE [LARGE SCALE GENOMIC DNA]</scope>
</reference>
<comment type="caution">
    <text evidence="10">The sequence shown here is derived from an EMBL/GenBank/DDBJ whole genome shotgun (WGS) entry which is preliminary data.</text>
</comment>
<sequence>MKSIKEKTKESFEALKGEFGYTNPMQAPKIVKIVVSAGVGSLKDKKKIELVADRLSKITGQLPARKGAKISLAAFKVRQGDTVGMQVTLRGQRMYDFLDRLVNIALPRTKDFRGISSKAIDGMGNYTLGIKEHTIFPETGDEELKDIFGLAVTIVTNIKDKKQTKAFLQHLGFPFKKIEAKEEKAKTVRKRMRKPKTDLPTGPTVTQTAAA</sequence>
<proteinExistence type="inferred from homology"/>
<dbReference type="GO" id="GO:0000049">
    <property type="term" value="F:tRNA binding"/>
    <property type="evidence" value="ECO:0007669"/>
    <property type="project" value="UniProtKB-UniRule"/>
</dbReference>
<dbReference type="GO" id="GO:0019843">
    <property type="term" value="F:rRNA binding"/>
    <property type="evidence" value="ECO:0007669"/>
    <property type="project" value="UniProtKB-UniRule"/>
</dbReference>
<dbReference type="InterPro" id="IPR022803">
    <property type="entry name" value="Ribosomal_uL5_dom_sf"/>
</dbReference>
<gene>
    <name evidence="5" type="primary">rplE</name>
    <name evidence="10" type="ORF">A3G99_02515</name>
</gene>
<evidence type="ECO:0000256" key="3">
    <source>
        <dbReference type="ARBA" id="ARBA00023274"/>
    </source>
</evidence>
<dbReference type="SUPFAM" id="SSF55282">
    <property type="entry name" value="RL5-like"/>
    <property type="match status" value="1"/>
</dbReference>
<dbReference type="InterPro" id="IPR031310">
    <property type="entry name" value="Ribosomal_uL5_N"/>
</dbReference>
<dbReference type="GO" id="GO:0006412">
    <property type="term" value="P:translation"/>
    <property type="evidence" value="ECO:0007669"/>
    <property type="project" value="UniProtKB-UniRule"/>
</dbReference>
<evidence type="ECO:0000256" key="1">
    <source>
        <dbReference type="ARBA" id="ARBA00008553"/>
    </source>
</evidence>
<dbReference type="Pfam" id="PF00281">
    <property type="entry name" value="Ribosomal_L5"/>
    <property type="match status" value="1"/>
</dbReference>
<dbReference type="NCBIfam" id="NF000585">
    <property type="entry name" value="PRK00010.1"/>
    <property type="match status" value="1"/>
</dbReference>